<name>A0A0X1KXI6_VIBCO</name>
<sequence length="56" mass="6426">MTGGLTTYRRALSPEFLTEKSPMNRLEQNKPDKKTPKTIWLWAYTSIGVNKKEKAA</sequence>
<accession>A0A0X1KXI6</accession>
<dbReference type="RefSeq" id="WP_001881528.1">
    <property type="nucleotide sequence ID" value="NZ_CP060094.1"/>
</dbReference>
<protein>
    <submittedName>
        <fullName evidence="1">Uncharacterized protein</fullName>
    </submittedName>
</protein>
<dbReference type="HOGENOM" id="CLU_212262_0_0_6"/>
<proteinExistence type="predicted"/>
<dbReference type="Proteomes" id="UP000004687">
    <property type="component" value="Unassembled WGS sequence"/>
</dbReference>
<dbReference type="AlphaFoldDB" id="A0A0X1KXI6"/>
<organism evidence="1">
    <name type="scientific">Vibrio cholerae (strain MO10)</name>
    <dbReference type="NCBI Taxonomy" id="345072"/>
    <lineage>
        <taxon>Bacteria</taxon>
        <taxon>Pseudomonadati</taxon>
        <taxon>Pseudomonadota</taxon>
        <taxon>Gammaproteobacteria</taxon>
        <taxon>Vibrionales</taxon>
        <taxon>Vibrionaceae</taxon>
        <taxon>Vibrio</taxon>
    </lineage>
</organism>
<dbReference type="EMBL" id="DS990136">
    <property type="protein sequence ID" value="EET22978.1"/>
    <property type="molecule type" value="Genomic_DNA"/>
</dbReference>
<reference evidence="1" key="1">
    <citation type="submission" date="2005-09" db="EMBL/GenBank/DDBJ databases">
        <title>Annotation of Vibrio cholerae MO10.</title>
        <authorList>
            <person name="Colwell R."/>
            <person name="Grim C.J."/>
            <person name="Young S."/>
            <person name="Jaffe D."/>
            <person name="Gnerre S."/>
            <person name="Berlin A."/>
            <person name="Heiman D."/>
            <person name="Hepburn T."/>
            <person name="Shea T."/>
            <person name="Sykes S."/>
            <person name="Yandava C."/>
            <person name="Alvarado L."/>
            <person name="Kodira C."/>
            <person name="Borodovsky M."/>
            <person name="Heidelberg J."/>
            <person name="Lander E."/>
            <person name="Galagan J."/>
            <person name="Nusbaum C."/>
            <person name="Birren B."/>
        </authorList>
    </citation>
    <scope>NUCLEOTIDE SEQUENCE [LARGE SCALE GENOMIC DNA]</scope>
    <source>
        <strain evidence="1">MO10</strain>
    </source>
</reference>
<gene>
    <name evidence="1" type="ORF">VchoM_01004</name>
</gene>
<evidence type="ECO:0000313" key="1">
    <source>
        <dbReference type="EMBL" id="EET22978.1"/>
    </source>
</evidence>
<reference evidence="1" key="2">
    <citation type="submission" date="2008-07" db="EMBL/GenBank/DDBJ databases">
        <authorList>
            <consortium name="Broad Institute Genome Sequencing Platform"/>
            <person name="Colwell R."/>
            <person name="Grim C.J."/>
            <person name="Young S."/>
            <person name="Jaffe D."/>
            <person name="Gnerre S."/>
            <person name="Berlin A."/>
            <person name="Heiman D."/>
            <person name="Hepburn T."/>
            <person name="Shea T."/>
            <person name="Sykes S."/>
            <person name="Alvarado L."/>
            <person name="Kodira C."/>
            <person name="Heidelberg J."/>
            <person name="Lander E."/>
            <person name="Galagan J."/>
            <person name="Nusbaum C."/>
            <person name="Birren B."/>
        </authorList>
    </citation>
    <scope>NUCLEOTIDE SEQUENCE [LARGE SCALE GENOMIC DNA]</scope>
    <source>
        <strain evidence="1">MO10</strain>
    </source>
</reference>